<accession>A0A1H9UUJ9</accession>
<dbReference type="Gene3D" id="6.10.10.120">
    <property type="entry name" value="Antitoxin ParD1-like"/>
    <property type="match status" value="1"/>
</dbReference>
<dbReference type="Pfam" id="PF03693">
    <property type="entry name" value="ParD_antitoxin"/>
    <property type="match status" value="1"/>
</dbReference>
<protein>
    <submittedName>
        <fullName evidence="3">Antitoxin ParD1/3/4</fullName>
    </submittedName>
</protein>
<proteinExistence type="inferred from homology"/>
<dbReference type="CDD" id="cd22231">
    <property type="entry name" value="RHH_NikR_HicB-like"/>
    <property type="match status" value="1"/>
</dbReference>
<dbReference type="Proteomes" id="UP000198929">
    <property type="component" value="Unassembled WGS sequence"/>
</dbReference>
<name>A0A1H9UUJ9_9CORY</name>
<dbReference type="PANTHER" id="PTHR36582:SF2">
    <property type="entry name" value="ANTITOXIN PARD"/>
    <property type="match status" value="1"/>
</dbReference>
<dbReference type="EMBL" id="FOGQ01000009">
    <property type="protein sequence ID" value="SES13009.1"/>
    <property type="molecule type" value="Genomic_DNA"/>
</dbReference>
<dbReference type="STRING" id="1121357.SAMN05661109_01931"/>
<sequence length="113" mass="12845">MLRSTGTSGAKRRTFNITTLKGDDLGMFTKNRYFGLMSTNTSVSLDDHFTQFISDQVSSGRYRNASELIRAGLRLLEERETYYEAIRQALIQGEESGEPTNFDFNEFIAEKLA</sequence>
<dbReference type="InterPro" id="IPR010985">
    <property type="entry name" value="Ribbon_hlx_hlx"/>
</dbReference>
<dbReference type="AlphaFoldDB" id="A0A1H9UUJ9"/>
<evidence type="ECO:0000256" key="2">
    <source>
        <dbReference type="ARBA" id="ARBA00022649"/>
    </source>
</evidence>
<evidence type="ECO:0000313" key="3">
    <source>
        <dbReference type="EMBL" id="SES13009.1"/>
    </source>
</evidence>
<dbReference type="PANTHER" id="PTHR36582">
    <property type="entry name" value="ANTITOXIN PARD"/>
    <property type="match status" value="1"/>
</dbReference>
<dbReference type="GO" id="GO:0006355">
    <property type="term" value="P:regulation of DNA-templated transcription"/>
    <property type="evidence" value="ECO:0007669"/>
    <property type="project" value="InterPro"/>
</dbReference>
<organism evidence="3 4">
    <name type="scientific">Corynebacterium cystitidis DSM 20524</name>
    <dbReference type="NCBI Taxonomy" id="1121357"/>
    <lineage>
        <taxon>Bacteria</taxon>
        <taxon>Bacillati</taxon>
        <taxon>Actinomycetota</taxon>
        <taxon>Actinomycetes</taxon>
        <taxon>Mycobacteriales</taxon>
        <taxon>Corynebacteriaceae</taxon>
        <taxon>Corynebacterium</taxon>
    </lineage>
</organism>
<keyword evidence="2" id="KW-1277">Toxin-antitoxin system</keyword>
<dbReference type="SUPFAM" id="SSF47598">
    <property type="entry name" value="Ribbon-helix-helix"/>
    <property type="match status" value="1"/>
</dbReference>
<evidence type="ECO:0000256" key="1">
    <source>
        <dbReference type="ARBA" id="ARBA00008580"/>
    </source>
</evidence>
<dbReference type="NCBIfam" id="TIGR02606">
    <property type="entry name" value="antidote_CC2985"/>
    <property type="match status" value="1"/>
</dbReference>
<comment type="similarity">
    <text evidence="1">Belongs to the ParD antitoxin family.</text>
</comment>
<gene>
    <name evidence="3" type="ORF">SAMN05661109_01931</name>
</gene>
<dbReference type="InterPro" id="IPR038296">
    <property type="entry name" value="ParD_sf"/>
</dbReference>
<reference evidence="4" key="1">
    <citation type="submission" date="2016-10" db="EMBL/GenBank/DDBJ databases">
        <authorList>
            <person name="Varghese N."/>
            <person name="Submissions S."/>
        </authorList>
    </citation>
    <scope>NUCLEOTIDE SEQUENCE [LARGE SCALE GENOMIC DNA]</scope>
    <source>
        <strain evidence="4">DSM 20524</strain>
    </source>
</reference>
<evidence type="ECO:0000313" key="4">
    <source>
        <dbReference type="Proteomes" id="UP000198929"/>
    </source>
</evidence>
<keyword evidence="4" id="KW-1185">Reference proteome</keyword>
<dbReference type="InterPro" id="IPR022789">
    <property type="entry name" value="ParD"/>
</dbReference>